<dbReference type="InterPro" id="IPR007519">
    <property type="entry name" value="Bul1_N"/>
</dbReference>
<keyword evidence="5" id="KW-1185">Reference proteome</keyword>
<accession>A0A7H9AWN9</accession>
<feature type="domain" description="Bul1 C-terminal" evidence="3">
    <location>
        <begin position="629"/>
        <end position="903"/>
    </location>
</feature>
<dbReference type="EMBL" id="CP058604">
    <property type="protein sequence ID" value="QLG70828.1"/>
    <property type="molecule type" value="Genomic_DNA"/>
</dbReference>
<dbReference type="Pfam" id="PF04425">
    <property type="entry name" value="Bul1_N"/>
    <property type="match status" value="1"/>
</dbReference>
<dbReference type="OrthoDB" id="2283785at2759"/>
<feature type="region of interest" description="Disordered" evidence="1">
    <location>
        <begin position="22"/>
        <end position="69"/>
    </location>
</feature>
<proteinExistence type="predicted"/>
<dbReference type="PANTHER" id="PTHR31904:SF1">
    <property type="entry name" value="BYPASS OF STOP CODON PROTEIN 5-RELATED"/>
    <property type="match status" value="1"/>
</dbReference>
<dbReference type="PANTHER" id="PTHR31904">
    <property type="entry name" value="BYPASS OF STOP CODON PROTEIN 5-RELATED"/>
    <property type="match status" value="1"/>
</dbReference>
<evidence type="ECO:0008006" key="6">
    <source>
        <dbReference type="Google" id="ProtNLM"/>
    </source>
</evidence>
<evidence type="ECO:0000313" key="4">
    <source>
        <dbReference type="EMBL" id="QLG70828.1"/>
    </source>
</evidence>
<evidence type="ECO:0000259" key="3">
    <source>
        <dbReference type="Pfam" id="PF04426"/>
    </source>
</evidence>
<dbReference type="KEGG" id="zmk:HG535_0A07700"/>
<evidence type="ECO:0000313" key="5">
    <source>
        <dbReference type="Proteomes" id="UP000509704"/>
    </source>
</evidence>
<organism evidence="4 5">
    <name type="scientific">Zygotorulaspora mrakii</name>
    <name type="common">Zygosaccharomyces mrakii</name>
    <dbReference type="NCBI Taxonomy" id="42260"/>
    <lineage>
        <taxon>Eukaryota</taxon>
        <taxon>Fungi</taxon>
        <taxon>Dikarya</taxon>
        <taxon>Ascomycota</taxon>
        <taxon>Saccharomycotina</taxon>
        <taxon>Saccharomycetes</taxon>
        <taxon>Saccharomycetales</taxon>
        <taxon>Saccharomycetaceae</taxon>
        <taxon>Zygotorulaspora</taxon>
    </lineage>
</organism>
<protein>
    <recommendedName>
        <fullName evidence="6">Bul1 N-terminal domain-containing protein</fullName>
    </recommendedName>
</protein>
<dbReference type="GeneID" id="59234464"/>
<reference evidence="4 5" key="1">
    <citation type="submission" date="2020-07" db="EMBL/GenBank/DDBJ databases">
        <title>The yeast mating-type switching endonuclease HO is a domesticated member of an unorthodox homing genetic element family.</title>
        <authorList>
            <person name="Coughlan A.Y."/>
            <person name="Lombardi L."/>
            <person name="Braun-Galleani S."/>
            <person name="Martos A.R."/>
            <person name="Galeote V."/>
            <person name="Bigey F."/>
            <person name="Dequin S."/>
            <person name="Byrne K.P."/>
            <person name="Wolfe K.H."/>
        </authorList>
    </citation>
    <scope>NUCLEOTIDE SEQUENCE [LARGE SCALE GENOMIC DNA]</scope>
    <source>
        <strain evidence="4 5">NRRL Y-6702</strain>
    </source>
</reference>
<evidence type="ECO:0000259" key="2">
    <source>
        <dbReference type="Pfam" id="PF04425"/>
    </source>
</evidence>
<dbReference type="AlphaFoldDB" id="A0A7H9AWN9"/>
<name>A0A7H9AWN9_ZYGMR</name>
<feature type="compositionally biased region" description="Basic and acidic residues" evidence="1">
    <location>
        <begin position="53"/>
        <end position="69"/>
    </location>
</feature>
<dbReference type="InterPro" id="IPR022794">
    <property type="entry name" value="Bul1_C"/>
</dbReference>
<dbReference type="Pfam" id="PF04426">
    <property type="entry name" value="Bul1_C"/>
    <property type="match status" value="1"/>
</dbReference>
<dbReference type="InterPro" id="IPR039634">
    <property type="entry name" value="Bul1-like"/>
</dbReference>
<dbReference type="Proteomes" id="UP000509704">
    <property type="component" value="Chromosome 1"/>
</dbReference>
<gene>
    <name evidence="4" type="ORF">HG535_0A07700</name>
</gene>
<dbReference type="RefSeq" id="XP_037142556.1">
    <property type="nucleotide sequence ID" value="XM_037286661.1"/>
</dbReference>
<feature type="domain" description="Bul1 N-terminal" evidence="2">
    <location>
        <begin position="81"/>
        <end position="501"/>
    </location>
</feature>
<sequence>MDSANNVGNGYDSPISFNFSNNNLGARGRQRPSTALQPSGVRRASTSSLLRLRKSESRQEEDSTQDTDKCRSESLCRISNCASNGHEKRFIDVLPSFEMYNALHRHIPQGNVNADCHYFPPCYQEVQSQRDSMLTSGENPECSSLDFRQPNALLPASAVCLNNLHPLSTQHFNIVDTGSRASAEDRIPIEDDFNDADNINIDKLYTLPKLATPIDVDIRVTKSASQPHKKPEDESILKEYTSGDIIHGYCVVENKSPKNLKFEMFYVTLEGYISIIDREKGKRTVKRFLRMVDLSASWSYSHIDVSSGIEVIPGDVDYDNAIIGLNNNRILEPGVKYKKYFMFKLPNQLLDVTCKQEQFSHLMLPPSFGIDKYRNGCKYAGIKVNNILGCGHLGIKGTPILTSDLSDDVLSINYTIDARFVGKDKKTQRLNIMREHVYNLRVISFGFYCPVIGERACTQQITDLMKLVKEKLNALKLIFERLEKKEQIKETDIHNTDLSGTIDGNTELDAAEILRLKMHQLHLQNRVGAQSDVLHRMRNSKDKINEPECIEKELSYKLKPKSNSNLKTGLFNGFRSSNFTSQKPENALARSNKAGLIVLTADIPKAAFLPYRSPSLLRKKNKLDAKNEHDQKNWLRLVSAVPQDCRTVLKELEIRLKCTQSNNSLPHNPPEIQSLTTELVCITGRSDNSIPVKLDGLTLMNESKMNDIKQKFSSYLSEIKSYSQQFEERIEELNGIYCQSGISTVPHEMKFTDFISPQMLNDIESIVNFQTKIEILTNFFKKQLETLKDVSQDKISSSSSSSSLNKSSSSGFLSTTFSGSLTDTSKLAKFTEQLTHEWVKTSPLTYTRTVKVNLENNLNNRDTIIPTFESCLCCRFYFVRVNIKFGKHIGATSIDIPVSVKNLSCD</sequence>
<evidence type="ECO:0000256" key="1">
    <source>
        <dbReference type="SAM" id="MobiDB-lite"/>
    </source>
</evidence>